<keyword evidence="2" id="KW-0732">Signal</keyword>
<keyword evidence="4" id="KW-1185">Reference proteome</keyword>
<evidence type="ECO:0000313" key="4">
    <source>
        <dbReference type="Proteomes" id="UP001138540"/>
    </source>
</evidence>
<feature type="chain" id="PRO_5046817042" evidence="2">
    <location>
        <begin position="18"/>
        <end position="175"/>
    </location>
</feature>
<evidence type="ECO:0000256" key="2">
    <source>
        <dbReference type="SAM" id="SignalP"/>
    </source>
</evidence>
<reference evidence="3 4" key="1">
    <citation type="submission" date="2020-08" db="EMBL/GenBank/DDBJ databases">
        <title>Exploring microbial biodiversity for novel pathways involved in the catabolism of aromatic compounds derived from lignin.</title>
        <authorList>
            <person name="Elkins J."/>
        </authorList>
    </citation>
    <scope>NUCLEOTIDE SEQUENCE [LARGE SCALE GENOMIC DNA]</scope>
    <source>
        <strain evidence="3 4">B1D3A</strain>
    </source>
</reference>
<dbReference type="EMBL" id="JACHKA010000001">
    <property type="protein sequence ID" value="MBB5985541.1"/>
    <property type="molecule type" value="Genomic_DNA"/>
</dbReference>
<dbReference type="PANTHER" id="PTHR44395">
    <property type="match status" value="1"/>
</dbReference>
<dbReference type="PANTHER" id="PTHR44395:SF1">
    <property type="entry name" value="PROTEIN O-MANNOSYL-TRANSFERASE TMTC3"/>
    <property type="match status" value="1"/>
</dbReference>
<dbReference type="SMART" id="SM00028">
    <property type="entry name" value="TPR"/>
    <property type="match status" value="2"/>
</dbReference>
<dbReference type="RefSeq" id="WP_041391801.1">
    <property type="nucleotide sequence ID" value="NZ_JACHKA010000001.1"/>
</dbReference>
<dbReference type="Pfam" id="PF13432">
    <property type="entry name" value="TPR_16"/>
    <property type="match status" value="1"/>
</dbReference>
<feature type="repeat" description="TPR" evidence="1">
    <location>
        <begin position="73"/>
        <end position="106"/>
    </location>
</feature>
<protein>
    <submittedName>
        <fullName evidence="3">Cytochrome c-type biogenesis protein CcmH/NrfG</fullName>
    </submittedName>
</protein>
<feature type="signal peptide" evidence="2">
    <location>
        <begin position="1"/>
        <end position="17"/>
    </location>
</feature>
<dbReference type="PROSITE" id="PS50005">
    <property type="entry name" value="TPR"/>
    <property type="match status" value="2"/>
</dbReference>
<sequence length="175" mass="18209">MRFTPASILLASALALSASSGIGQQSLRPSAVAASNPKAAQWVAQGQQALTSGQYDQARDAYETALLLAPQDPDIYLALGKIARAQKMPGKAIRYFNRVLDMDPSNQTALQGEGLAMMDKGATESARETLAKLRTICKANCASAEPLAAAIASGAPKVAAAETKAVAPPKIVEQQ</sequence>
<comment type="caution">
    <text evidence="3">The sequence shown here is derived from an EMBL/GenBank/DDBJ whole genome shotgun (WGS) entry which is preliminary data.</text>
</comment>
<organism evidence="3 4">
    <name type="scientific">Sphingobium lignivorans</name>
    <dbReference type="NCBI Taxonomy" id="2735886"/>
    <lineage>
        <taxon>Bacteria</taxon>
        <taxon>Pseudomonadati</taxon>
        <taxon>Pseudomonadota</taxon>
        <taxon>Alphaproteobacteria</taxon>
        <taxon>Sphingomonadales</taxon>
        <taxon>Sphingomonadaceae</taxon>
        <taxon>Sphingobium</taxon>
    </lineage>
</organism>
<dbReference type="Proteomes" id="UP001138540">
    <property type="component" value="Unassembled WGS sequence"/>
</dbReference>
<evidence type="ECO:0000256" key="1">
    <source>
        <dbReference type="PROSITE-ProRule" id="PRU00339"/>
    </source>
</evidence>
<proteinExistence type="predicted"/>
<feature type="repeat" description="TPR" evidence="1">
    <location>
        <begin position="39"/>
        <end position="72"/>
    </location>
</feature>
<evidence type="ECO:0000313" key="3">
    <source>
        <dbReference type="EMBL" id="MBB5985541.1"/>
    </source>
</evidence>
<accession>A0ABR6NE61</accession>
<dbReference type="InterPro" id="IPR011990">
    <property type="entry name" value="TPR-like_helical_dom_sf"/>
</dbReference>
<name>A0ABR6NE61_9SPHN</name>
<dbReference type="SUPFAM" id="SSF48452">
    <property type="entry name" value="TPR-like"/>
    <property type="match status" value="1"/>
</dbReference>
<gene>
    <name evidence="3" type="ORF">HNP60_001515</name>
</gene>
<keyword evidence="1" id="KW-0802">TPR repeat</keyword>
<dbReference type="Gene3D" id="1.25.40.10">
    <property type="entry name" value="Tetratricopeptide repeat domain"/>
    <property type="match status" value="1"/>
</dbReference>
<dbReference type="InterPro" id="IPR019734">
    <property type="entry name" value="TPR_rpt"/>
</dbReference>